<name>A0AAV8X1B1_9CUCU</name>
<dbReference type="GO" id="GO:0043124">
    <property type="term" value="P:negative regulation of canonical NF-kappaB signal transduction"/>
    <property type="evidence" value="ECO:0007669"/>
    <property type="project" value="InterPro"/>
</dbReference>
<dbReference type="Proteomes" id="UP001162162">
    <property type="component" value="Unassembled WGS sequence"/>
</dbReference>
<keyword evidence="2" id="KW-0547">Nucleotide-binding</keyword>
<dbReference type="InterPro" id="IPR042227">
    <property type="entry name" value="KBRS"/>
</dbReference>
<proteinExistence type="inferred from homology"/>
<dbReference type="Gene3D" id="3.40.50.300">
    <property type="entry name" value="P-loop containing nucleotide triphosphate hydrolases"/>
    <property type="match status" value="1"/>
</dbReference>
<keyword evidence="3" id="KW-0342">GTP-binding</keyword>
<keyword evidence="5" id="KW-1185">Reference proteome</keyword>
<dbReference type="SUPFAM" id="SSF52540">
    <property type="entry name" value="P-loop containing nucleoside triphosphate hydrolases"/>
    <property type="match status" value="1"/>
</dbReference>
<dbReference type="EMBL" id="JAPWTK010001391">
    <property type="protein sequence ID" value="KAJ8932680.1"/>
    <property type="molecule type" value="Genomic_DNA"/>
</dbReference>
<gene>
    <name evidence="4" type="ORF">NQ318_020329</name>
</gene>
<dbReference type="PANTHER" id="PTHR46152">
    <property type="entry name" value="NF-KAPPA-B INHIBITOR-INTERACTING RAS-LIKE PROTEIN"/>
    <property type="match status" value="1"/>
</dbReference>
<dbReference type="InterPro" id="IPR001806">
    <property type="entry name" value="Small_GTPase"/>
</dbReference>
<comment type="similarity">
    <text evidence="1">Belongs to the small GTPase superfamily. Ras family. KappaB-Ras subfamily.</text>
</comment>
<comment type="caution">
    <text evidence="4">The sequence shown here is derived from an EMBL/GenBank/DDBJ whole genome shotgun (WGS) entry which is preliminary data.</text>
</comment>
<dbReference type="GO" id="GO:0032484">
    <property type="term" value="P:Ral protein signal transduction"/>
    <property type="evidence" value="ECO:0007669"/>
    <property type="project" value="TreeGrafter"/>
</dbReference>
<evidence type="ECO:0000256" key="2">
    <source>
        <dbReference type="ARBA" id="ARBA00022741"/>
    </source>
</evidence>
<accession>A0AAV8X1B1</accession>
<dbReference type="GO" id="GO:0003924">
    <property type="term" value="F:GTPase activity"/>
    <property type="evidence" value="ECO:0007669"/>
    <property type="project" value="InterPro"/>
</dbReference>
<dbReference type="GO" id="GO:0005525">
    <property type="term" value="F:GTP binding"/>
    <property type="evidence" value="ECO:0007669"/>
    <property type="project" value="UniProtKB-KW"/>
</dbReference>
<evidence type="ECO:0000256" key="3">
    <source>
        <dbReference type="ARBA" id="ARBA00023134"/>
    </source>
</evidence>
<evidence type="ECO:0000313" key="5">
    <source>
        <dbReference type="Proteomes" id="UP001162162"/>
    </source>
</evidence>
<dbReference type="GO" id="GO:0032794">
    <property type="term" value="F:GTPase activating protein binding"/>
    <property type="evidence" value="ECO:0007669"/>
    <property type="project" value="TreeGrafter"/>
</dbReference>
<dbReference type="InterPro" id="IPR027417">
    <property type="entry name" value="P-loop_NTPase"/>
</dbReference>
<evidence type="ECO:0008006" key="6">
    <source>
        <dbReference type="Google" id="ProtNLM"/>
    </source>
</evidence>
<dbReference type="PANTHER" id="PTHR46152:SF3">
    <property type="entry name" value="NF-KAPPA-B INHIBITOR-INTERACTING RAS-LIKE PROTEIN"/>
    <property type="match status" value="1"/>
</dbReference>
<sequence>MGKISKVVVCGMKGVGKTAILEQVVYGNITEGTELHPTIEDIYVANIESDKGTREKMRFYDTAGIEHSQTATAPRHDQPAAAPALPRSGRRVTIIVIANRIKEEEGSSEESTVNRATQWCNREKIRHSRGDRLETNELVRPVRLYYKQTESASEQEQLHPVVDGEKSNKRPELNIILKEFV</sequence>
<reference evidence="4" key="1">
    <citation type="journal article" date="2023" name="Insect Mol. Biol.">
        <title>Genome sequencing provides insights into the evolution of gene families encoding plant cell wall-degrading enzymes in longhorned beetles.</title>
        <authorList>
            <person name="Shin N.R."/>
            <person name="Okamura Y."/>
            <person name="Kirsch R."/>
            <person name="Pauchet Y."/>
        </authorList>
    </citation>
    <scope>NUCLEOTIDE SEQUENCE</scope>
    <source>
        <strain evidence="4">AMC_N1</strain>
    </source>
</reference>
<evidence type="ECO:0000313" key="4">
    <source>
        <dbReference type="EMBL" id="KAJ8932680.1"/>
    </source>
</evidence>
<dbReference type="AlphaFoldDB" id="A0AAV8X1B1"/>
<dbReference type="Pfam" id="PF00071">
    <property type="entry name" value="Ras"/>
    <property type="match status" value="1"/>
</dbReference>
<protein>
    <recommendedName>
        <fullName evidence="6">NF-kappa-B inhibitor-interacting Ras-like protein</fullName>
    </recommendedName>
</protein>
<organism evidence="4 5">
    <name type="scientific">Aromia moschata</name>
    <dbReference type="NCBI Taxonomy" id="1265417"/>
    <lineage>
        <taxon>Eukaryota</taxon>
        <taxon>Metazoa</taxon>
        <taxon>Ecdysozoa</taxon>
        <taxon>Arthropoda</taxon>
        <taxon>Hexapoda</taxon>
        <taxon>Insecta</taxon>
        <taxon>Pterygota</taxon>
        <taxon>Neoptera</taxon>
        <taxon>Endopterygota</taxon>
        <taxon>Coleoptera</taxon>
        <taxon>Polyphaga</taxon>
        <taxon>Cucujiformia</taxon>
        <taxon>Chrysomeloidea</taxon>
        <taxon>Cerambycidae</taxon>
        <taxon>Cerambycinae</taxon>
        <taxon>Callichromatini</taxon>
        <taxon>Aromia</taxon>
    </lineage>
</organism>
<evidence type="ECO:0000256" key="1">
    <source>
        <dbReference type="ARBA" id="ARBA00008094"/>
    </source>
</evidence>